<feature type="compositionally biased region" description="Low complexity" evidence="1">
    <location>
        <begin position="11"/>
        <end position="22"/>
    </location>
</feature>
<evidence type="ECO:0000313" key="3">
    <source>
        <dbReference type="Proteomes" id="UP000618795"/>
    </source>
</evidence>
<sequence length="220" mass="24019">MLTQGPRRMTASETPPATSAPAGVASAFERGLQRGDNPQVAGADGPASTTLDSRWLGTWRRPGSARRAPCRVCGHTFRLDDTVYLRHAEDGRLTDVTHHLRNLPCSGEAPPAGPSDPGAQAAFFRGVDTSDPRPDTLHTVRLMPGDPVLGHPRQRNACFVCTHTFRLFETVVVCPCSPGDPGCRKAVHQDPARGLGCFEQWRSELTVQQCPMNFRTLRRN</sequence>
<evidence type="ECO:0000256" key="1">
    <source>
        <dbReference type="SAM" id="MobiDB-lite"/>
    </source>
</evidence>
<organism evidence="2 3">
    <name type="scientific">Streptomyces filipinensis</name>
    <dbReference type="NCBI Taxonomy" id="66887"/>
    <lineage>
        <taxon>Bacteria</taxon>
        <taxon>Bacillati</taxon>
        <taxon>Actinomycetota</taxon>
        <taxon>Actinomycetes</taxon>
        <taxon>Kitasatosporales</taxon>
        <taxon>Streptomycetaceae</taxon>
        <taxon>Streptomyces</taxon>
    </lineage>
</organism>
<reference evidence="2" key="2">
    <citation type="submission" date="2020-09" db="EMBL/GenBank/DDBJ databases">
        <authorList>
            <person name="Sun Q."/>
            <person name="Ohkuma M."/>
        </authorList>
    </citation>
    <scope>NUCLEOTIDE SEQUENCE</scope>
    <source>
        <strain evidence="2">JCM 4369</strain>
    </source>
</reference>
<comment type="caution">
    <text evidence="2">The sequence shown here is derived from an EMBL/GenBank/DDBJ whole genome shotgun (WGS) entry which is preliminary data.</text>
</comment>
<feature type="region of interest" description="Disordered" evidence="1">
    <location>
        <begin position="1"/>
        <end position="23"/>
    </location>
</feature>
<accession>A0A918IE51</accession>
<proteinExistence type="predicted"/>
<dbReference type="Proteomes" id="UP000618795">
    <property type="component" value="Unassembled WGS sequence"/>
</dbReference>
<evidence type="ECO:0000313" key="2">
    <source>
        <dbReference type="EMBL" id="GGV07354.1"/>
    </source>
</evidence>
<feature type="region of interest" description="Disordered" evidence="1">
    <location>
        <begin position="34"/>
        <end position="53"/>
    </location>
</feature>
<dbReference type="EMBL" id="BMTD01000012">
    <property type="protein sequence ID" value="GGV07354.1"/>
    <property type="molecule type" value="Genomic_DNA"/>
</dbReference>
<name>A0A918IE51_9ACTN</name>
<reference evidence="2" key="1">
    <citation type="journal article" date="2014" name="Int. J. Syst. Evol. Microbiol.">
        <title>Complete genome sequence of Corynebacterium casei LMG S-19264T (=DSM 44701T), isolated from a smear-ripened cheese.</title>
        <authorList>
            <consortium name="US DOE Joint Genome Institute (JGI-PGF)"/>
            <person name="Walter F."/>
            <person name="Albersmeier A."/>
            <person name="Kalinowski J."/>
            <person name="Ruckert C."/>
        </authorList>
    </citation>
    <scope>NUCLEOTIDE SEQUENCE</scope>
    <source>
        <strain evidence="2">JCM 4369</strain>
    </source>
</reference>
<gene>
    <name evidence="2" type="ORF">GCM10010260_51340</name>
</gene>
<dbReference type="AlphaFoldDB" id="A0A918IE51"/>
<keyword evidence="3" id="KW-1185">Reference proteome</keyword>
<protein>
    <submittedName>
        <fullName evidence="2">Uncharacterized protein</fullName>
    </submittedName>
</protein>